<proteinExistence type="predicted"/>
<reference evidence="2 3" key="1">
    <citation type="journal article" date="2016" name="Nat. Commun.">
        <title>Thousands of microbial genomes shed light on interconnected biogeochemical processes in an aquifer system.</title>
        <authorList>
            <person name="Anantharaman K."/>
            <person name="Brown C.T."/>
            <person name="Hug L.A."/>
            <person name="Sharon I."/>
            <person name="Castelle C.J."/>
            <person name="Probst A.J."/>
            <person name="Thomas B.C."/>
            <person name="Singh A."/>
            <person name="Wilkins M.J."/>
            <person name="Karaoz U."/>
            <person name="Brodie E.L."/>
            <person name="Williams K.H."/>
            <person name="Hubbard S.S."/>
            <person name="Banfield J.F."/>
        </authorList>
    </citation>
    <scope>NUCLEOTIDE SEQUENCE [LARGE SCALE GENOMIC DNA]</scope>
</reference>
<feature type="transmembrane region" description="Helical" evidence="1">
    <location>
        <begin position="324"/>
        <end position="346"/>
    </location>
</feature>
<accession>A0A1F5CB53</accession>
<dbReference type="Proteomes" id="UP000177197">
    <property type="component" value="Unassembled WGS sequence"/>
</dbReference>
<organism evidence="2 3">
    <name type="scientific">Candidatus Azambacteria bacterium RIFCSPLOWO2_02_FULL_44_14</name>
    <dbReference type="NCBI Taxonomy" id="1797306"/>
    <lineage>
        <taxon>Bacteria</taxon>
        <taxon>Candidatus Azamiibacteriota</taxon>
    </lineage>
</organism>
<gene>
    <name evidence="2" type="ORF">A3I30_02350</name>
</gene>
<keyword evidence="1" id="KW-0472">Membrane</keyword>
<protein>
    <recommendedName>
        <fullName evidence="4">DUF155 domain-containing protein</fullName>
    </recommendedName>
</protein>
<dbReference type="AlphaFoldDB" id="A0A1F5CB53"/>
<name>A0A1F5CB53_9BACT</name>
<evidence type="ECO:0008006" key="4">
    <source>
        <dbReference type="Google" id="ProtNLM"/>
    </source>
</evidence>
<evidence type="ECO:0000256" key="1">
    <source>
        <dbReference type="SAM" id="Phobius"/>
    </source>
</evidence>
<sequence length="347" mass="40297">MTEAPKTKIKGTLVAFVVGHSSVQRTAKEKEQLETLRSAPHYLGLVPAQKILTTEEREIKGKKIAFTVKTYTPDIVIVEATVELGNIFDEGNMEFKDEIINACREALQKYKVRKDIDEEYSVWAVGDYEGSPDTFLVHADKIAGFLKSEKLPLDEKEIESTLQFSLKYAQNDLAIVDWDGAFIFEPKSQFGPMIELIEIANLQLLRYRILDNELDIRMKRINELLREREKRGVFFKSREIKQVIKELILMRSSSILEFESTERNIKLIGDWYSARLYDLIGKKCHFEEWRQKIQMQLNSIEDIYSLVSENFNVSVKSRLEMAQLVGWMILMVAWSILVVFEFASYLK</sequence>
<keyword evidence="1" id="KW-0812">Transmembrane</keyword>
<evidence type="ECO:0000313" key="3">
    <source>
        <dbReference type="Proteomes" id="UP000177197"/>
    </source>
</evidence>
<evidence type="ECO:0000313" key="2">
    <source>
        <dbReference type="EMBL" id="OGD40047.1"/>
    </source>
</evidence>
<comment type="caution">
    <text evidence="2">The sequence shown here is derived from an EMBL/GenBank/DDBJ whole genome shotgun (WGS) entry which is preliminary data.</text>
</comment>
<dbReference type="EMBL" id="MEYV01000013">
    <property type="protein sequence ID" value="OGD40047.1"/>
    <property type="molecule type" value="Genomic_DNA"/>
</dbReference>
<keyword evidence="1" id="KW-1133">Transmembrane helix</keyword>